<evidence type="ECO:0000313" key="2">
    <source>
        <dbReference type="EMBL" id="SFS65954.1"/>
    </source>
</evidence>
<dbReference type="STRING" id="311180.SAMN04488050_103213"/>
<dbReference type="RefSeq" id="WP_092422873.1">
    <property type="nucleotide sequence ID" value="NZ_FNCL01000003.1"/>
</dbReference>
<organism evidence="2 3">
    <name type="scientific">Alloyangia pacifica</name>
    <dbReference type="NCBI Taxonomy" id="311180"/>
    <lineage>
        <taxon>Bacteria</taxon>
        <taxon>Pseudomonadati</taxon>
        <taxon>Pseudomonadota</taxon>
        <taxon>Alphaproteobacteria</taxon>
        <taxon>Rhodobacterales</taxon>
        <taxon>Roseobacteraceae</taxon>
        <taxon>Alloyangia</taxon>
    </lineage>
</organism>
<dbReference type="SUPFAM" id="SSF47336">
    <property type="entry name" value="ACP-like"/>
    <property type="match status" value="1"/>
</dbReference>
<dbReference type="Gene3D" id="1.10.1200.10">
    <property type="entry name" value="ACP-like"/>
    <property type="match status" value="1"/>
</dbReference>
<evidence type="ECO:0000313" key="3">
    <source>
        <dbReference type="Proteomes" id="UP000199392"/>
    </source>
</evidence>
<protein>
    <submittedName>
        <fullName evidence="2">Aryl carrier domain-containing protein</fullName>
    </submittedName>
</protein>
<dbReference type="OrthoDB" id="2455700at2"/>
<dbReference type="PROSITE" id="PS50075">
    <property type="entry name" value="CARRIER"/>
    <property type="match status" value="1"/>
</dbReference>
<accession>A0A1I6RMR5</accession>
<gene>
    <name evidence="2" type="ORF">SAMN04488050_103213</name>
</gene>
<evidence type="ECO:0000259" key="1">
    <source>
        <dbReference type="PROSITE" id="PS50075"/>
    </source>
</evidence>
<dbReference type="Pfam" id="PF00550">
    <property type="entry name" value="PP-binding"/>
    <property type="match status" value="1"/>
</dbReference>
<reference evidence="3" key="1">
    <citation type="submission" date="2016-10" db="EMBL/GenBank/DDBJ databases">
        <authorList>
            <person name="Varghese N."/>
            <person name="Submissions S."/>
        </authorList>
    </citation>
    <scope>NUCLEOTIDE SEQUENCE [LARGE SCALE GENOMIC DNA]</scope>
    <source>
        <strain evidence="3">DSM 26894</strain>
    </source>
</reference>
<dbReference type="InterPro" id="IPR036736">
    <property type="entry name" value="ACP-like_sf"/>
</dbReference>
<proteinExistence type="predicted"/>
<name>A0A1I6RMR5_9RHOB</name>
<dbReference type="InterPro" id="IPR009081">
    <property type="entry name" value="PP-bd_ACP"/>
</dbReference>
<dbReference type="EMBL" id="FOZW01000003">
    <property type="protein sequence ID" value="SFS65954.1"/>
    <property type="molecule type" value="Genomic_DNA"/>
</dbReference>
<sequence>MSLTQEKMRADIAEALEIDAAEITDEANLFDLGLDSMRLMSLVMTWQDEAEDADLSEIWEHQTFSGWWGVVASQTAGV</sequence>
<feature type="domain" description="Carrier" evidence="1">
    <location>
        <begin position="1"/>
        <end position="75"/>
    </location>
</feature>
<dbReference type="AlphaFoldDB" id="A0A1I6RMR5"/>
<dbReference type="Proteomes" id="UP000199392">
    <property type="component" value="Unassembled WGS sequence"/>
</dbReference>
<keyword evidence="3" id="KW-1185">Reference proteome</keyword>